<reference evidence="2" key="1">
    <citation type="submission" date="2014-09" db="EMBL/GenBank/DDBJ databases">
        <authorList>
            <person name="Magalhaes I.L.F."/>
            <person name="Oliveira U."/>
            <person name="Santos F.R."/>
            <person name="Vidigal T.H.D.A."/>
            <person name="Brescovit A.D."/>
            <person name="Santos A.J."/>
        </authorList>
    </citation>
    <scope>NUCLEOTIDE SEQUENCE</scope>
    <source>
        <tissue evidence="2">Shoot tissue taken approximately 20 cm above the soil surface</tissue>
    </source>
</reference>
<sequence length="43" mass="4797">MVMTSSTTPRQARVRGSNTGSATLPRMSKYCAWRTRGYSSVEK</sequence>
<dbReference type="EMBL" id="GBRH01209909">
    <property type="protein sequence ID" value="JAD87986.1"/>
    <property type="molecule type" value="Transcribed_RNA"/>
</dbReference>
<reference evidence="2" key="2">
    <citation type="journal article" date="2015" name="Data Brief">
        <title>Shoot transcriptome of the giant reed, Arundo donax.</title>
        <authorList>
            <person name="Barrero R.A."/>
            <person name="Guerrero F.D."/>
            <person name="Moolhuijzen P."/>
            <person name="Goolsby J.A."/>
            <person name="Tidwell J."/>
            <person name="Bellgard S.E."/>
            <person name="Bellgard M.I."/>
        </authorList>
    </citation>
    <scope>NUCLEOTIDE SEQUENCE</scope>
    <source>
        <tissue evidence="2">Shoot tissue taken approximately 20 cm above the soil surface</tissue>
    </source>
</reference>
<protein>
    <submittedName>
        <fullName evidence="2">Uncharacterized protein</fullName>
    </submittedName>
</protein>
<evidence type="ECO:0000313" key="2">
    <source>
        <dbReference type="EMBL" id="JAD87986.1"/>
    </source>
</evidence>
<feature type="compositionally biased region" description="Polar residues" evidence="1">
    <location>
        <begin position="1"/>
        <end position="22"/>
    </location>
</feature>
<accession>A0A0A9DJL6</accession>
<dbReference type="AlphaFoldDB" id="A0A0A9DJL6"/>
<name>A0A0A9DJL6_ARUDO</name>
<feature type="region of interest" description="Disordered" evidence="1">
    <location>
        <begin position="1"/>
        <end position="26"/>
    </location>
</feature>
<organism evidence="2">
    <name type="scientific">Arundo donax</name>
    <name type="common">Giant reed</name>
    <name type="synonym">Donax arundinaceus</name>
    <dbReference type="NCBI Taxonomy" id="35708"/>
    <lineage>
        <taxon>Eukaryota</taxon>
        <taxon>Viridiplantae</taxon>
        <taxon>Streptophyta</taxon>
        <taxon>Embryophyta</taxon>
        <taxon>Tracheophyta</taxon>
        <taxon>Spermatophyta</taxon>
        <taxon>Magnoliopsida</taxon>
        <taxon>Liliopsida</taxon>
        <taxon>Poales</taxon>
        <taxon>Poaceae</taxon>
        <taxon>PACMAD clade</taxon>
        <taxon>Arundinoideae</taxon>
        <taxon>Arundineae</taxon>
        <taxon>Arundo</taxon>
    </lineage>
</organism>
<evidence type="ECO:0000256" key="1">
    <source>
        <dbReference type="SAM" id="MobiDB-lite"/>
    </source>
</evidence>
<proteinExistence type="predicted"/>